<protein>
    <submittedName>
        <fullName evidence="1">Uncharacterized protein</fullName>
    </submittedName>
</protein>
<name>A0ABY8TXY1_TETOB</name>
<reference evidence="1 2" key="1">
    <citation type="submission" date="2023-05" db="EMBL/GenBank/DDBJ databases">
        <title>A 100% complete, gapless, phased diploid assembly of the Scenedesmus obliquus UTEX 3031 genome.</title>
        <authorList>
            <person name="Biondi T.C."/>
            <person name="Hanschen E.R."/>
            <person name="Kwon T."/>
            <person name="Eng W."/>
            <person name="Kruse C.P.S."/>
            <person name="Koehler S.I."/>
            <person name="Kunde Y."/>
            <person name="Gleasner C.D."/>
            <person name="You Mak K.T."/>
            <person name="Polle J."/>
            <person name="Hovde B.T."/>
            <person name="Starkenburg S.R."/>
        </authorList>
    </citation>
    <scope>NUCLEOTIDE SEQUENCE [LARGE SCALE GENOMIC DNA]</scope>
    <source>
        <strain evidence="1 2">DOE0152z</strain>
    </source>
</reference>
<accession>A0ABY8TXY1</accession>
<proteinExistence type="predicted"/>
<dbReference type="Proteomes" id="UP001244341">
    <property type="component" value="Chromosome 5b"/>
</dbReference>
<organism evidence="1 2">
    <name type="scientific">Tetradesmus obliquus</name>
    <name type="common">Green alga</name>
    <name type="synonym">Acutodesmus obliquus</name>
    <dbReference type="NCBI Taxonomy" id="3088"/>
    <lineage>
        <taxon>Eukaryota</taxon>
        <taxon>Viridiplantae</taxon>
        <taxon>Chlorophyta</taxon>
        <taxon>core chlorophytes</taxon>
        <taxon>Chlorophyceae</taxon>
        <taxon>CS clade</taxon>
        <taxon>Sphaeropleales</taxon>
        <taxon>Scenedesmaceae</taxon>
        <taxon>Tetradesmus</taxon>
    </lineage>
</organism>
<evidence type="ECO:0000313" key="2">
    <source>
        <dbReference type="Proteomes" id="UP001244341"/>
    </source>
</evidence>
<evidence type="ECO:0000313" key="1">
    <source>
        <dbReference type="EMBL" id="WIA13960.1"/>
    </source>
</evidence>
<gene>
    <name evidence="1" type="ORF">OEZ85_002528</name>
</gene>
<sequence>MDSVRDTLGDISTSCKRLDESLDKDYIDAVVSLRKHLLMHEWQQHGKALAERKGVIKFERHCAENDIDIPFEAISQLYDNPYDVSVLESNKHKLMARSIIMEAVDEQYSSTYAECSQLAKELAKTSFTEIIPESAEKVAGTLKSLIPMPAFLKQLF</sequence>
<keyword evidence="2" id="KW-1185">Reference proteome</keyword>
<dbReference type="EMBL" id="CP126212">
    <property type="protein sequence ID" value="WIA13960.1"/>
    <property type="molecule type" value="Genomic_DNA"/>
</dbReference>